<gene>
    <name evidence="2" type="ORF">SDC9_136272</name>
</gene>
<feature type="region of interest" description="Disordered" evidence="1">
    <location>
        <begin position="316"/>
        <end position="348"/>
    </location>
</feature>
<proteinExistence type="predicted"/>
<name>A0A645DI42_9ZZZZ</name>
<dbReference type="EMBL" id="VSSQ01036642">
    <property type="protein sequence ID" value="MPM89164.1"/>
    <property type="molecule type" value="Genomic_DNA"/>
</dbReference>
<accession>A0A645DI42</accession>
<dbReference type="AlphaFoldDB" id="A0A645DI42"/>
<reference evidence="2" key="1">
    <citation type="submission" date="2019-08" db="EMBL/GenBank/DDBJ databases">
        <authorList>
            <person name="Kucharzyk K."/>
            <person name="Murdoch R.W."/>
            <person name="Higgins S."/>
            <person name="Loffler F."/>
        </authorList>
    </citation>
    <scope>NUCLEOTIDE SEQUENCE</scope>
</reference>
<comment type="caution">
    <text evidence="2">The sequence shown here is derived from an EMBL/GenBank/DDBJ whole genome shotgun (WGS) entry which is preliminary data.</text>
</comment>
<evidence type="ECO:0000256" key="1">
    <source>
        <dbReference type="SAM" id="MobiDB-lite"/>
    </source>
</evidence>
<feature type="compositionally biased region" description="Basic and acidic residues" evidence="1">
    <location>
        <begin position="326"/>
        <end position="338"/>
    </location>
</feature>
<protein>
    <submittedName>
        <fullName evidence="2">Uncharacterized protein</fullName>
    </submittedName>
</protein>
<sequence>MQLRAKPAIAVAQFFEFLIGHRPDGVPTVAQLPEPPGGVDQSVIRNRGQFFQLETNIHLERIMLPARQIAHLALGVGPTPEIPVQTQNLLLQVHQFRRQVGQHVHHPRKFIKRGLAGGELRQFVFIPCGAEIGVYFTGDVQRQLLGRPNPPLIVFPDLSRGHKTRFEFRRPRGVIQSGIPPVGDHILPGFPIFRGDQLFHLRGQAFGQRIGQLVGQAENGQQAAVGGERLGVEAAVFAAQVVEVEAALQVDDATADAGAFVAQRRQFARPVLVQRVDGIAGAVGGEQGAGVGDGVARLLGGLGLVAGAVHVVDPGVEVGQQRRHGRADQGHDKQRGDDSGADAIPEPQ</sequence>
<evidence type="ECO:0000313" key="2">
    <source>
        <dbReference type="EMBL" id="MPM89164.1"/>
    </source>
</evidence>
<organism evidence="2">
    <name type="scientific">bioreactor metagenome</name>
    <dbReference type="NCBI Taxonomy" id="1076179"/>
    <lineage>
        <taxon>unclassified sequences</taxon>
        <taxon>metagenomes</taxon>
        <taxon>ecological metagenomes</taxon>
    </lineage>
</organism>